<keyword evidence="2" id="KW-1185">Reference proteome</keyword>
<feature type="non-terminal residue" evidence="1">
    <location>
        <position position="156"/>
    </location>
</feature>
<name>A0ACC3DJ28_9PEZI</name>
<dbReference type="EMBL" id="JAWDJW010003775">
    <property type="protein sequence ID" value="KAK3076606.1"/>
    <property type="molecule type" value="Genomic_DNA"/>
</dbReference>
<protein>
    <submittedName>
        <fullName evidence="1">Uncharacterized protein</fullName>
    </submittedName>
</protein>
<reference evidence="1" key="1">
    <citation type="submission" date="2024-09" db="EMBL/GenBank/DDBJ databases">
        <title>Black Yeasts Isolated from many extreme environments.</title>
        <authorList>
            <person name="Coleine C."/>
            <person name="Stajich J.E."/>
            <person name="Selbmann L."/>
        </authorList>
    </citation>
    <scope>NUCLEOTIDE SEQUENCE</scope>
    <source>
        <strain evidence="1">CCFEE 5737</strain>
    </source>
</reference>
<accession>A0ACC3DJ28</accession>
<evidence type="ECO:0000313" key="2">
    <source>
        <dbReference type="Proteomes" id="UP001186974"/>
    </source>
</evidence>
<proteinExistence type="predicted"/>
<evidence type="ECO:0000313" key="1">
    <source>
        <dbReference type="EMBL" id="KAK3076606.1"/>
    </source>
</evidence>
<organism evidence="1 2">
    <name type="scientific">Coniosporium uncinatum</name>
    <dbReference type="NCBI Taxonomy" id="93489"/>
    <lineage>
        <taxon>Eukaryota</taxon>
        <taxon>Fungi</taxon>
        <taxon>Dikarya</taxon>
        <taxon>Ascomycota</taxon>
        <taxon>Pezizomycotina</taxon>
        <taxon>Dothideomycetes</taxon>
        <taxon>Dothideomycetes incertae sedis</taxon>
        <taxon>Coniosporium</taxon>
    </lineage>
</organism>
<gene>
    <name evidence="1" type="ORF">LTS18_012558</name>
</gene>
<dbReference type="Proteomes" id="UP001186974">
    <property type="component" value="Unassembled WGS sequence"/>
</dbReference>
<sequence length="156" mass="16456">MSKAESGALSPAEAAQETLETAEHHLNEPSQLAFLKNVYGGLLLSMGGIAATVASGGSPSLADSNPGIPRLLNGLIFPLGLVFIYFVGAELYTGYPMWLVMAALSRKGTVGQHLRALVVPWLGNMAGALLAVFTFTYGTQVVSEDPYKSKVIEELS</sequence>
<comment type="caution">
    <text evidence="1">The sequence shown here is derived from an EMBL/GenBank/DDBJ whole genome shotgun (WGS) entry which is preliminary data.</text>
</comment>